<protein>
    <submittedName>
        <fullName evidence="2">Uncharacterized protein</fullName>
    </submittedName>
</protein>
<feature type="compositionally biased region" description="Low complexity" evidence="1">
    <location>
        <begin position="296"/>
        <end position="307"/>
    </location>
</feature>
<evidence type="ECO:0000256" key="1">
    <source>
        <dbReference type="SAM" id="MobiDB-lite"/>
    </source>
</evidence>
<dbReference type="EMBL" id="LVZM01021452">
    <property type="protein sequence ID" value="OUC41389.1"/>
    <property type="molecule type" value="Genomic_DNA"/>
</dbReference>
<feature type="region of interest" description="Disordered" evidence="1">
    <location>
        <begin position="170"/>
        <end position="201"/>
    </location>
</feature>
<reference evidence="2 3" key="1">
    <citation type="submission" date="2015-04" db="EMBL/GenBank/DDBJ databases">
        <title>Draft genome of the roundworm Trichinella nativa.</title>
        <authorList>
            <person name="Mitreva M."/>
        </authorList>
    </citation>
    <scope>NUCLEOTIDE SEQUENCE [LARGE SCALE GENOMIC DNA]</scope>
    <source>
        <strain evidence="2 3">ISS45</strain>
    </source>
</reference>
<name>A0A1Y3ECM5_9BILA</name>
<sequence>MSMDFDKRGPIKTKQPAGWLGHGCKVVKHCKLDIVKWHFQHFEPFQQAGQQRWQGCGHWPAGSASTGANSFAGQARLLNRPFSCDVDTLCTLPSTVDDASTAATVDNNGSLTLKPATAPSCSGSEDAQMEFTFGQVDLQPGLQRTPKAAPSKRKGSLKERFSLFRRSVASDCEPSPNEESIPSSAHFQQQKKKNRVSSTTRSLSQLDLTSCHNFPVEETASVDNGSIIHKHHLAKFSSSQGVDLVTNCPGDISGKPFSLSAGSTLSNFSTPPGTMTTVSPLCEKEVCTRYRNNVTTTNSNYHTNNNKTTDHGHFIASLSPVDNGSSSSSSQQPSSVLKQQRTLRRAKAVDLGGCSTDLTHHPLSSSPRSHNASNFPSSLSVSFFCFVFNCDENFFLQTLPICTRM</sequence>
<feature type="region of interest" description="Disordered" evidence="1">
    <location>
        <begin position="296"/>
        <end position="341"/>
    </location>
</feature>
<dbReference type="Proteomes" id="UP000243006">
    <property type="component" value="Unassembled WGS sequence"/>
</dbReference>
<gene>
    <name evidence="2" type="ORF">D917_03406</name>
</gene>
<evidence type="ECO:0000313" key="3">
    <source>
        <dbReference type="Proteomes" id="UP000243006"/>
    </source>
</evidence>
<accession>A0A1Y3ECM5</accession>
<organism evidence="2 3">
    <name type="scientific">Trichinella nativa</name>
    <dbReference type="NCBI Taxonomy" id="6335"/>
    <lineage>
        <taxon>Eukaryota</taxon>
        <taxon>Metazoa</taxon>
        <taxon>Ecdysozoa</taxon>
        <taxon>Nematoda</taxon>
        <taxon>Enoplea</taxon>
        <taxon>Dorylaimia</taxon>
        <taxon>Trichinellida</taxon>
        <taxon>Trichinellidae</taxon>
        <taxon>Trichinella</taxon>
    </lineage>
</organism>
<evidence type="ECO:0000313" key="2">
    <source>
        <dbReference type="EMBL" id="OUC41389.1"/>
    </source>
</evidence>
<comment type="caution">
    <text evidence="2">The sequence shown here is derived from an EMBL/GenBank/DDBJ whole genome shotgun (WGS) entry which is preliminary data.</text>
</comment>
<dbReference type="AlphaFoldDB" id="A0A1Y3ECM5"/>
<proteinExistence type="predicted"/>
<feature type="compositionally biased region" description="Low complexity" evidence="1">
    <location>
        <begin position="317"/>
        <end position="337"/>
    </location>
</feature>
<feature type="compositionally biased region" description="Low complexity" evidence="1">
    <location>
        <begin position="173"/>
        <end position="184"/>
    </location>
</feature>